<protein>
    <recommendedName>
        <fullName evidence="7">Rhodopsin domain-containing protein</fullName>
    </recommendedName>
</protein>
<dbReference type="Pfam" id="PF20684">
    <property type="entry name" value="Fung_rhodopsin"/>
    <property type="match status" value="1"/>
</dbReference>
<feature type="transmembrane region" description="Helical" evidence="6">
    <location>
        <begin position="12"/>
        <end position="30"/>
    </location>
</feature>
<name>A0A9P9KNT4_FUSRE</name>
<keyword evidence="9" id="KW-1185">Reference proteome</keyword>
<feature type="transmembrane region" description="Helical" evidence="6">
    <location>
        <begin position="42"/>
        <end position="64"/>
    </location>
</feature>
<feature type="transmembrane region" description="Helical" evidence="6">
    <location>
        <begin position="92"/>
        <end position="111"/>
    </location>
</feature>
<dbReference type="GeneID" id="70221873"/>
<dbReference type="PANTHER" id="PTHR33048">
    <property type="entry name" value="PTH11-LIKE INTEGRAL MEMBRANE PROTEIN (AFU_ORTHOLOGUE AFUA_5G11245)"/>
    <property type="match status" value="1"/>
</dbReference>
<proteinExistence type="inferred from homology"/>
<feature type="transmembrane region" description="Helical" evidence="6">
    <location>
        <begin position="198"/>
        <end position="224"/>
    </location>
</feature>
<feature type="transmembrane region" description="Helical" evidence="6">
    <location>
        <begin position="230"/>
        <end position="254"/>
    </location>
</feature>
<dbReference type="PROSITE" id="PS51257">
    <property type="entry name" value="PROKAR_LIPOPROTEIN"/>
    <property type="match status" value="1"/>
</dbReference>
<dbReference type="AlphaFoldDB" id="A0A9P9KNT4"/>
<organism evidence="8 9">
    <name type="scientific">Fusarium redolens</name>
    <dbReference type="NCBI Taxonomy" id="48865"/>
    <lineage>
        <taxon>Eukaryota</taxon>
        <taxon>Fungi</taxon>
        <taxon>Dikarya</taxon>
        <taxon>Ascomycota</taxon>
        <taxon>Pezizomycotina</taxon>
        <taxon>Sordariomycetes</taxon>
        <taxon>Hypocreomycetidae</taxon>
        <taxon>Hypocreales</taxon>
        <taxon>Nectriaceae</taxon>
        <taxon>Fusarium</taxon>
        <taxon>Fusarium redolens species complex</taxon>
    </lineage>
</organism>
<dbReference type="InterPro" id="IPR049326">
    <property type="entry name" value="Rhodopsin_dom_fungi"/>
</dbReference>
<evidence type="ECO:0000256" key="2">
    <source>
        <dbReference type="ARBA" id="ARBA00022692"/>
    </source>
</evidence>
<evidence type="ECO:0000256" key="5">
    <source>
        <dbReference type="ARBA" id="ARBA00038359"/>
    </source>
</evidence>
<evidence type="ECO:0000256" key="6">
    <source>
        <dbReference type="SAM" id="Phobius"/>
    </source>
</evidence>
<evidence type="ECO:0000259" key="7">
    <source>
        <dbReference type="Pfam" id="PF20684"/>
    </source>
</evidence>
<evidence type="ECO:0000256" key="3">
    <source>
        <dbReference type="ARBA" id="ARBA00022989"/>
    </source>
</evidence>
<dbReference type="EMBL" id="JAGMUX010000003">
    <property type="protein sequence ID" value="KAH7265511.1"/>
    <property type="molecule type" value="Genomic_DNA"/>
</dbReference>
<comment type="similarity">
    <text evidence="5">Belongs to the SAT4 family.</text>
</comment>
<comment type="caution">
    <text evidence="8">The sequence shown here is derived from an EMBL/GenBank/DDBJ whole genome shotgun (WGS) entry which is preliminary data.</text>
</comment>
<accession>A0A9P9KNT4</accession>
<evidence type="ECO:0000313" key="9">
    <source>
        <dbReference type="Proteomes" id="UP000720189"/>
    </source>
</evidence>
<dbReference type="InterPro" id="IPR052337">
    <property type="entry name" value="SAT4-like"/>
</dbReference>
<evidence type="ECO:0000256" key="4">
    <source>
        <dbReference type="ARBA" id="ARBA00023136"/>
    </source>
</evidence>
<keyword evidence="3 6" id="KW-1133">Transmembrane helix</keyword>
<keyword evidence="2 6" id="KW-0812">Transmembrane</keyword>
<feature type="transmembrane region" description="Helical" evidence="6">
    <location>
        <begin position="166"/>
        <end position="186"/>
    </location>
</feature>
<gene>
    <name evidence="8" type="ORF">BKA55DRAFT_559126</name>
</gene>
<feature type="transmembrane region" description="Helical" evidence="6">
    <location>
        <begin position="118"/>
        <end position="139"/>
    </location>
</feature>
<comment type="subcellular location">
    <subcellularLocation>
        <location evidence="1">Membrane</location>
        <topology evidence="1">Multi-pass membrane protein</topology>
    </subcellularLocation>
</comment>
<reference evidence="8" key="1">
    <citation type="journal article" date="2021" name="Nat. Commun.">
        <title>Genetic determinants of endophytism in the Arabidopsis root mycobiome.</title>
        <authorList>
            <person name="Mesny F."/>
            <person name="Miyauchi S."/>
            <person name="Thiergart T."/>
            <person name="Pickel B."/>
            <person name="Atanasova L."/>
            <person name="Karlsson M."/>
            <person name="Huettel B."/>
            <person name="Barry K.W."/>
            <person name="Haridas S."/>
            <person name="Chen C."/>
            <person name="Bauer D."/>
            <person name="Andreopoulos W."/>
            <person name="Pangilinan J."/>
            <person name="LaButti K."/>
            <person name="Riley R."/>
            <person name="Lipzen A."/>
            <person name="Clum A."/>
            <person name="Drula E."/>
            <person name="Henrissat B."/>
            <person name="Kohler A."/>
            <person name="Grigoriev I.V."/>
            <person name="Martin F.M."/>
            <person name="Hacquard S."/>
        </authorList>
    </citation>
    <scope>NUCLEOTIDE SEQUENCE</scope>
    <source>
        <strain evidence="8">MPI-CAGE-AT-0023</strain>
    </source>
</reference>
<evidence type="ECO:0000256" key="1">
    <source>
        <dbReference type="ARBA" id="ARBA00004141"/>
    </source>
</evidence>
<evidence type="ECO:0000313" key="8">
    <source>
        <dbReference type="EMBL" id="KAH7265511.1"/>
    </source>
</evidence>
<dbReference type="PANTHER" id="PTHR33048:SF92">
    <property type="entry name" value="INTEGRAL MEMBRANE PROTEIN"/>
    <property type="match status" value="1"/>
</dbReference>
<keyword evidence="4 6" id="KW-0472">Membrane</keyword>
<feature type="domain" description="Rhodopsin" evidence="7">
    <location>
        <begin position="25"/>
        <end position="256"/>
    </location>
</feature>
<dbReference type="RefSeq" id="XP_046054246.1">
    <property type="nucleotide sequence ID" value="XM_046191919.1"/>
</dbReference>
<sequence length="355" mass="39571">MISSRAVMGFEWSFMTLAYITVACRIYVRLVMRKARLFSADYWLILGLLCCQGLLICDTITYSMDAMDDFTVDNVAIRKIRFATNHFFDTGIYFPKFSIIAFYFNLVPITLPKMRIALYCLAGLTTSFAVITFFCDWFWCGPDPSVNWAKGQPECTSFTSMTLMRLLWSMNFVSEVLNVVYPIPLLATLKMTSTRKKIGLAVVFGLGVITIAVSVGRFVTMVYVDNAISIYIWATAEICISVIVVALTAVRPLLRKLTNLKSSTLLTSEDRSGIQAIPSNRSQKPGNFTGGSGVYWQGTGKNHHRDVEALGPESSAGSEMELNNINGIRLTQHVIVSRETITDSIPGQPEYIIKG</sequence>
<dbReference type="OrthoDB" id="444631at2759"/>
<dbReference type="GO" id="GO:0016020">
    <property type="term" value="C:membrane"/>
    <property type="evidence" value="ECO:0007669"/>
    <property type="project" value="UniProtKB-SubCell"/>
</dbReference>
<dbReference type="Proteomes" id="UP000720189">
    <property type="component" value="Unassembled WGS sequence"/>
</dbReference>